<protein>
    <recommendedName>
        <fullName evidence="2">Oligopeptide transport permease C-like N-terminal domain-containing protein</fullName>
    </recommendedName>
</protein>
<reference evidence="3" key="1">
    <citation type="submission" date="2018-05" db="EMBL/GenBank/DDBJ databases">
        <authorList>
            <person name="Lanie J.A."/>
            <person name="Ng W.-L."/>
            <person name="Kazmierczak K.M."/>
            <person name="Andrzejewski T.M."/>
            <person name="Davidsen T.M."/>
            <person name="Wayne K.J."/>
            <person name="Tettelin H."/>
            <person name="Glass J.I."/>
            <person name="Rusch D."/>
            <person name="Podicherti R."/>
            <person name="Tsui H.-C.T."/>
            <person name="Winkler M.E."/>
        </authorList>
    </citation>
    <scope>NUCLEOTIDE SEQUENCE</scope>
</reference>
<feature type="non-terminal residue" evidence="3">
    <location>
        <position position="57"/>
    </location>
</feature>
<dbReference type="InterPro" id="IPR025966">
    <property type="entry name" value="OppC_N"/>
</dbReference>
<keyword evidence="1" id="KW-0472">Membrane</keyword>
<evidence type="ECO:0000256" key="1">
    <source>
        <dbReference type="SAM" id="Phobius"/>
    </source>
</evidence>
<gene>
    <name evidence="3" type="ORF">METZ01_LOCUS328153</name>
</gene>
<keyword evidence="1" id="KW-1133">Transmembrane helix</keyword>
<organism evidence="3">
    <name type="scientific">marine metagenome</name>
    <dbReference type="NCBI Taxonomy" id="408172"/>
    <lineage>
        <taxon>unclassified sequences</taxon>
        <taxon>metagenomes</taxon>
        <taxon>ecological metagenomes</taxon>
    </lineage>
</organism>
<dbReference type="AlphaFoldDB" id="A0A382PPL7"/>
<dbReference type="EMBL" id="UINC01108875">
    <property type="protein sequence ID" value="SVC75299.1"/>
    <property type="molecule type" value="Genomic_DNA"/>
</dbReference>
<feature type="domain" description="Oligopeptide transport permease C-like N-terminal" evidence="2">
    <location>
        <begin position="17"/>
        <end position="57"/>
    </location>
</feature>
<feature type="transmembrane region" description="Helical" evidence="1">
    <location>
        <begin position="28"/>
        <end position="49"/>
    </location>
</feature>
<name>A0A382PPL7_9ZZZZ</name>
<proteinExistence type="predicted"/>
<sequence length="57" mass="6234">MTLGARVEGNKARGHLSLALRRLLRKKIAVISLSVLVVIYGAGILAPWVSPYGYQEQ</sequence>
<dbReference type="Pfam" id="PF12911">
    <property type="entry name" value="OppC_N"/>
    <property type="match status" value="1"/>
</dbReference>
<dbReference type="GO" id="GO:0005886">
    <property type="term" value="C:plasma membrane"/>
    <property type="evidence" value="ECO:0007669"/>
    <property type="project" value="UniProtKB-SubCell"/>
</dbReference>
<evidence type="ECO:0000259" key="2">
    <source>
        <dbReference type="Pfam" id="PF12911"/>
    </source>
</evidence>
<keyword evidence="1" id="KW-0812">Transmembrane</keyword>
<evidence type="ECO:0000313" key="3">
    <source>
        <dbReference type="EMBL" id="SVC75299.1"/>
    </source>
</evidence>
<accession>A0A382PPL7</accession>